<organism evidence="1 2">
    <name type="scientific">Hibiscus sabdariffa</name>
    <name type="common">roselle</name>
    <dbReference type="NCBI Taxonomy" id="183260"/>
    <lineage>
        <taxon>Eukaryota</taxon>
        <taxon>Viridiplantae</taxon>
        <taxon>Streptophyta</taxon>
        <taxon>Embryophyta</taxon>
        <taxon>Tracheophyta</taxon>
        <taxon>Spermatophyta</taxon>
        <taxon>Magnoliopsida</taxon>
        <taxon>eudicotyledons</taxon>
        <taxon>Gunneridae</taxon>
        <taxon>Pentapetalae</taxon>
        <taxon>rosids</taxon>
        <taxon>malvids</taxon>
        <taxon>Malvales</taxon>
        <taxon>Malvaceae</taxon>
        <taxon>Malvoideae</taxon>
        <taxon>Hibiscus</taxon>
    </lineage>
</organism>
<accession>A0ABR2TXH4</accession>
<proteinExistence type="predicted"/>
<reference evidence="1 2" key="1">
    <citation type="journal article" date="2024" name="G3 (Bethesda)">
        <title>Genome assembly of Hibiscus sabdariffa L. provides insights into metabolisms of medicinal natural products.</title>
        <authorList>
            <person name="Kim T."/>
        </authorList>
    </citation>
    <scope>NUCLEOTIDE SEQUENCE [LARGE SCALE GENOMIC DNA]</scope>
    <source>
        <strain evidence="1">TK-2024</strain>
        <tissue evidence="1">Old leaves</tissue>
    </source>
</reference>
<sequence length="109" mass="12662">MLSKRQYPYIFSDDCEELNDVVGYCRRLRNDLLIAKQPRILNGESIMLTDNELVVRIKGLMSRSWDVKISHVRREANMVVDGLSLVELLLPSLLYEVELLLLVDQNQVE</sequence>
<gene>
    <name evidence="1" type="ORF">V6N11_017131</name>
</gene>
<dbReference type="EMBL" id="JBBPBN010000004">
    <property type="protein sequence ID" value="KAK9042050.1"/>
    <property type="molecule type" value="Genomic_DNA"/>
</dbReference>
<dbReference type="Proteomes" id="UP001396334">
    <property type="component" value="Unassembled WGS sequence"/>
</dbReference>
<comment type="caution">
    <text evidence="1">The sequence shown here is derived from an EMBL/GenBank/DDBJ whole genome shotgun (WGS) entry which is preliminary data.</text>
</comment>
<evidence type="ECO:0008006" key="3">
    <source>
        <dbReference type="Google" id="ProtNLM"/>
    </source>
</evidence>
<protein>
    <recommendedName>
        <fullName evidence="3">RNase H type-1 domain-containing protein</fullName>
    </recommendedName>
</protein>
<evidence type="ECO:0000313" key="2">
    <source>
        <dbReference type="Proteomes" id="UP001396334"/>
    </source>
</evidence>
<keyword evidence="2" id="KW-1185">Reference proteome</keyword>
<evidence type="ECO:0000313" key="1">
    <source>
        <dbReference type="EMBL" id="KAK9042050.1"/>
    </source>
</evidence>
<name>A0ABR2TXH4_9ROSI</name>